<evidence type="ECO:0000256" key="5">
    <source>
        <dbReference type="ARBA" id="ARBA00022723"/>
    </source>
</evidence>
<dbReference type="Pfam" id="PF00571">
    <property type="entry name" value="CBS"/>
    <property type="match status" value="2"/>
</dbReference>
<dbReference type="PANTHER" id="PTHR47788">
    <property type="entry name" value="POLYA POLYMERASE"/>
    <property type="match status" value="1"/>
</dbReference>
<evidence type="ECO:0000256" key="6">
    <source>
        <dbReference type="ARBA" id="ARBA00022741"/>
    </source>
</evidence>
<protein>
    <submittedName>
        <fullName evidence="11">NanoRNase/pAp phosphatase, hydrolyzes c-di-AMP and oligoRNAs</fullName>
    </submittedName>
</protein>
<dbReference type="GO" id="GO:0003723">
    <property type="term" value="F:RNA binding"/>
    <property type="evidence" value="ECO:0007669"/>
    <property type="project" value="UniProtKB-KW"/>
</dbReference>
<dbReference type="InterPro" id="IPR038763">
    <property type="entry name" value="DHH_sf"/>
</dbReference>
<dbReference type="CDD" id="cd04595">
    <property type="entry name" value="CBS_pair_DHH_polyA_Pol_assoc"/>
    <property type="match status" value="1"/>
</dbReference>
<evidence type="ECO:0000259" key="10">
    <source>
        <dbReference type="PROSITE" id="PS51371"/>
    </source>
</evidence>
<dbReference type="InterPro" id="IPR052390">
    <property type="entry name" value="tRNA_nt/polyA_polymerase"/>
</dbReference>
<evidence type="ECO:0000256" key="8">
    <source>
        <dbReference type="ARBA" id="ARBA00022884"/>
    </source>
</evidence>
<feature type="domain" description="CBS" evidence="10">
    <location>
        <begin position="377"/>
        <end position="430"/>
    </location>
</feature>
<proteinExistence type="inferred from homology"/>
<keyword evidence="12" id="KW-1185">Reference proteome</keyword>
<dbReference type="PROSITE" id="PS51371">
    <property type="entry name" value="CBS"/>
    <property type="match status" value="2"/>
</dbReference>
<comment type="cofactor">
    <cofactor evidence="1">
        <name>Mg(2+)</name>
        <dbReference type="ChEBI" id="CHEBI:18420"/>
    </cofactor>
</comment>
<dbReference type="InterPro" id="IPR000644">
    <property type="entry name" value="CBS_dom"/>
</dbReference>
<dbReference type="GO" id="GO:0000166">
    <property type="term" value="F:nucleotide binding"/>
    <property type="evidence" value="ECO:0007669"/>
    <property type="project" value="UniProtKB-KW"/>
</dbReference>
<dbReference type="InterPro" id="IPR001667">
    <property type="entry name" value="DDH_dom"/>
</dbReference>
<dbReference type="SUPFAM" id="SSF64182">
    <property type="entry name" value="DHH phosphoesterases"/>
    <property type="match status" value="1"/>
</dbReference>
<keyword evidence="3" id="KW-0819">tRNA processing</keyword>
<dbReference type="Pfam" id="PF01368">
    <property type="entry name" value="DHH"/>
    <property type="match status" value="1"/>
</dbReference>
<dbReference type="SUPFAM" id="SSF54631">
    <property type="entry name" value="CBS-domain pair"/>
    <property type="match status" value="1"/>
</dbReference>
<dbReference type="GO" id="GO:0016779">
    <property type="term" value="F:nucleotidyltransferase activity"/>
    <property type="evidence" value="ECO:0007669"/>
    <property type="project" value="UniProtKB-KW"/>
</dbReference>
<sequence>MEIITTHKNVDFDALASVVAAQKLYPQARIVLPRSINANVKAFLSIHKDLFQVLSPLEVPHDEVKRLIVVDAKRWDRLDCLDPLRRRPDLEVHVWDHHPGVGDIEAREFRWSDTGAAVTLLVEELAERGTPLDPVQATLFLAGIHEDTGHLTFPCTRPRDARAAAFLLEKNADLHVIQTALRPGYGPQHKAILTRLLETVVRDKISGHVICFARADVNGYVPDLASVVTMLRDVLSCDAVFGLFWDERRNQTIVIGRSGADTLDLAQVLRTMGGGGRPEAASAVVKAARPDGVETWLREILNQNGNGSVKIFDLMSFPVFTVGPEETAEAVHEELRRRGHTGAPVVEDGRLVGVISIRDLVKLTRPTQRSAPVKAYMKRDVRTISPQCTITEALRLMVKHDIGRLPVLEDGRLVGIVTRSDLMLYYYNLI</sequence>
<dbReference type="Gene3D" id="3.10.580.10">
    <property type="entry name" value="CBS-domain"/>
    <property type="match status" value="1"/>
</dbReference>
<dbReference type="RefSeq" id="WP_073038852.1">
    <property type="nucleotide sequence ID" value="NZ_FQVB01000017.1"/>
</dbReference>
<feature type="domain" description="CBS" evidence="10">
    <location>
        <begin position="315"/>
        <end position="373"/>
    </location>
</feature>
<dbReference type="EMBL" id="FQVB01000017">
    <property type="protein sequence ID" value="SHF40098.1"/>
    <property type="molecule type" value="Genomic_DNA"/>
</dbReference>
<dbReference type="STRING" id="1121391.SAMN02745206_01894"/>
<reference evidence="12" key="1">
    <citation type="submission" date="2016-11" db="EMBL/GenBank/DDBJ databases">
        <authorList>
            <person name="Varghese N."/>
            <person name="Submissions S."/>
        </authorList>
    </citation>
    <scope>NUCLEOTIDE SEQUENCE [LARGE SCALE GENOMIC DNA]</scope>
    <source>
        <strain evidence="12">DSM 9756</strain>
    </source>
</reference>
<evidence type="ECO:0000313" key="12">
    <source>
        <dbReference type="Proteomes" id="UP000184076"/>
    </source>
</evidence>
<dbReference type="Gene3D" id="3.90.1640.10">
    <property type="entry name" value="inorganic pyrophosphatase (n-terminal core)"/>
    <property type="match status" value="1"/>
</dbReference>
<evidence type="ECO:0000256" key="9">
    <source>
        <dbReference type="PROSITE-ProRule" id="PRU00703"/>
    </source>
</evidence>
<evidence type="ECO:0000256" key="2">
    <source>
        <dbReference type="ARBA" id="ARBA00007265"/>
    </source>
</evidence>
<keyword evidence="8" id="KW-0694">RNA-binding</keyword>
<keyword evidence="7" id="KW-0460">Magnesium</keyword>
<dbReference type="SMART" id="SM00116">
    <property type="entry name" value="CBS"/>
    <property type="match status" value="2"/>
</dbReference>
<dbReference type="Proteomes" id="UP000184076">
    <property type="component" value="Unassembled WGS sequence"/>
</dbReference>
<evidence type="ECO:0000256" key="7">
    <source>
        <dbReference type="ARBA" id="ARBA00022842"/>
    </source>
</evidence>
<dbReference type="AlphaFoldDB" id="A0A1M5BCE6"/>
<evidence type="ECO:0000256" key="4">
    <source>
        <dbReference type="ARBA" id="ARBA00022695"/>
    </source>
</evidence>
<keyword evidence="4" id="KW-0808">Transferase</keyword>
<dbReference type="PANTHER" id="PTHR47788:SF1">
    <property type="entry name" value="A-ADDING TRNA NUCLEOTIDYLTRANSFERASE"/>
    <property type="match status" value="1"/>
</dbReference>
<dbReference type="GO" id="GO:0046872">
    <property type="term" value="F:metal ion binding"/>
    <property type="evidence" value="ECO:0007669"/>
    <property type="project" value="UniProtKB-KW"/>
</dbReference>
<organism evidence="11 12">
    <name type="scientific">Desulfacinum infernum DSM 9756</name>
    <dbReference type="NCBI Taxonomy" id="1121391"/>
    <lineage>
        <taxon>Bacteria</taxon>
        <taxon>Pseudomonadati</taxon>
        <taxon>Thermodesulfobacteriota</taxon>
        <taxon>Syntrophobacteria</taxon>
        <taxon>Syntrophobacterales</taxon>
        <taxon>Syntrophobacteraceae</taxon>
        <taxon>Desulfacinum</taxon>
    </lineage>
</organism>
<evidence type="ECO:0000256" key="3">
    <source>
        <dbReference type="ARBA" id="ARBA00022694"/>
    </source>
</evidence>
<keyword evidence="4" id="KW-0548">Nucleotidyltransferase</keyword>
<gene>
    <name evidence="11" type="ORF">SAMN02745206_01894</name>
</gene>
<evidence type="ECO:0000256" key="1">
    <source>
        <dbReference type="ARBA" id="ARBA00001946"/>
    </source>
</evidence>
<accession>A0A1M5BCE6</accession>
<keyword evidence="6" id="KW-0547">Nucleotide-binding</keyword>
<keyword evidence="9" id="KW-0129">CBS domain</keyword>
<dbReference type="InterPro" id="IPR046342">
    <property type="entry name" value="CBS_dom_sf"/>
</dbReference>
<evidence type="ECO:0000313" key="11">
    <source>
        <dbReference type="EMBL" id="SHF40098.1"/>
    </source>
</evidence>
<comment type="similarity">
    <text evidence="2">Belongs to the tRNA nucleotidyltransferase/poly(A) polymerase family.</text>
</comment>
<dbReference type="GO" id="GO:0008033">
    <property type="term" value="P:tRNA processing"/>
    <property type="evidence" value="ECO:0007669"/>
    <property type="project" value="UniProtKB-KW"/>
</dbReference>
<name>A0A1M5BCE6_9BACT</name>
<keyword evidence="5" id="KW-0479">Metal-binding</keyword>